<keyword evidence="3" id="KW-1185">Reference proteome</keyword>
<feature type="compositionally biased region" description="Basic and acidic residues" evidence="1">
    <location>
        <begin position="15"/>
        <end position="25"/>
    </location>
</feature>
<evidence type="ECO:0000313" key="2">
    <source>
        <dbReference type="EMBL" id="MBB5684418.1"/>
    </source>
</evidence>
<protein>
    <submittedName>
        <fullName evidence="2">Uncharacterized protein</fullName>
    </submittedName>
</protein>
<accession>A0A7W9AF36</accession>
<sequence>MRLDRRDGAFMIRRTNENPRKRPIGDKVTWPLPAS</sequence>
<reference evidence="2 3" key="1">
    <citation type="submission" date="2020-08" db="EMBL/GenBank/DDBJ databases">
        <title>Genomic Encyclopedia of Type Strains, Phase IV (KMG-IV): sequencing the most valuable type-strain genomes for metagenomic binning, comparative biology and taxonomic classification.</title>
        <authorList>
            <person name="Goeker M."/>
        </authorList>
    </citation>
    <scope>NUCLEOTIDE SEQUENCE [LARGE SCALE GENOMIC DNA]</scope>
    <source>
        <strain evidence="2 3">DSM 25079</strain>
    </source>
</reference>
<dbReference type="AlphaFoldDB" id="A0A7W9AF36"/>
<gene>
    <name evidence="2" type="ORF">FHS49_000409</name>
</gene>
<feature type="region of interest" description="Disordered" evidence="1">
    <location>
        <begin position="15"/>
        <end position="35"/>
    </location>
</feature>
<evidence type="ECO:0000313" key="3">
    <source>
        <dbReference type="Proteomes" id="UP000549617"/>
    </source>
</evidence>
<dbReference type="Proteomes" id="UP000549617">
    <property type="component" value="Unassembled WGS sequence"/>
</dbReference>
<organism evidence="2 3">
    <name type="scientific">Sphingobium boeckii</name>
    <dbReference type="NCBI Taxonomy" id="1082345"/>
    <lineage>
        <taxon>Bacteria</taxon>
        <taxon>Pseudomonadati</taxon>
        <taxon>Pseudomonadota</taxon>
        <taxon>Alphaproteobacteria</taxon>
        <taxon>Sphingomonadales</taxon>
        <taxon>Sphingomonadaceae</taxon>
        <taxon>Sphingobium</taxon>
    </lineage>
</organism>
<comment type="caution">
    <text evidence="2">The sequence shown here is derived from an EMBL/GenBank/DDBJ whole genome shotgun (WGS) entry which is preliminary data.</text>
</comment>
<evidence type="ECO:0000256" key="1">
    <source>
        <dbReference type="SAM" id="MobiDB-lite"/>
    </source>
</evidence>
<dbReference type="EMBL" id="JACIJC010000001">
    <property type="protein sequence ID" value="MBB5684418.1"/>
    <property type="molecule type" value="Genomic_DNA"/>
</dbReference>
<proteinExistence type="predicted"/>
<name>A0A7W9AF36_9SPHN</name>